<comment type="caution">
    <text evidence="2">The sequence shown here is derived from an EMBL/GenBank/DDBJ whole genome shotgun (WGS) entry which is preliminary data.</text>
</comment>
<reference evidence="2" key="1">
    <citation type="journal article" date="2014" name="Int. J. Syst. Evol. Microbiol.">
        <title>Complete genome sequence of Corynebacterium casei LMG S-19264T (=DSM 44701T), isolated from a smear-ripened cheese.</title>
        <authorList>
            <consortium name="US DOE Joint Genome Institute (JGI-PGF)"/>
            <person name="Walter F."/>
            <person name="Albersmeier A."/>
            <person name="Kalinowski J."/>
            <person name="Ruckert C."/>
        </authorList>
    </citation>
    <scope>NUCLEOTIDE SEQUENCE</scope>
    <source>
        <strain evidence="2">CGMCC 1.12813</strain>
    </source>
</reference>
<feature type="transmembrane region" description="Helical" evidence="1">
    <location>
        <begin position="24"/>
        <end position="44"/>
    </location>
</feature>
<evidence type="ECO:0000313" key="3">
    <source>
        <dbReference type="Proteomes" id="UP000606922"/>
    </source>
</evidence>
<protein>
    <recommendedName>
        <fullName evidence="4">4-hydroxybenzoate polyprenyltransferase</fullName>
    </recommendedName>
</protein>
<evidence type="ECO:0000313" key="2">
    <source>
        <dbReference type="EMBL" id="GGA98723.1"/>
    </source>
</evidence>
<keyword evidence="1" id="KW-0812">Transmembrane</keyword>
<name>A0A916SGE6_9MICO</name>
<sequence>MSLITSLISAAEETAHTELPMSPFGYAGIAVAAFVALGVVVWSYRDVANRHSDKVGAAHDDHTPGH</sequence>
<evidence type="ECO:0000256" key="1">
    <source>
        <dbReference type="SAM" id="Phobius"/>
    </source>
</evidence>
<keyword evidence="1" id="KW-0472">Membrane</keyword>
<accession>A0A916SGE6</accession>
<dbReference type="Proteomes" id="UP000606922">
    <property type="component" value="Unassembled WGS sequence"/>
</dbReference>
<keyword evidence="3" id="KW-1185">Reference proteome</keyword>
<dbReference type="RefSeq" id="WP_188509710.1">
    <property type="nucleotide sequence ID" value="NZ_BMGB01000001.1"/>
</dbReference>
<dbReference type="EMBL" id="BMGB01000001">
    <property type="protein sequence ID" value="GGA98723.1"/>
    <property type="molecule type" value="Genomic_DNA"/>
</dbReference>
<proteinExistence type="predicted"/>
<dbReference type="AlphaFoldDB" id="A0A916SGE6"/>
<reference evidence="2" key="2">
    <citation type="submission" date="2020-09" db="EMBL/GenBank/DDBJ databases">
        <authorList>
            <person name="Sun Q."/>
            <person name="Zhou Y."/>
        </authorList>
    </citation>
    <scope>NUCLEOTIDE SEQUENCE</scope>
    <source>
        <strain evidence="2">CGMCC 1.12813</strain>
    </source>
</reference>
<gene>
    <name evidence="2" type="ORF">GCM10010979_11530</name>
</gene>
<keyword evidence="1" id="KW-1133">Transmembrane helix</keyword>
<evidence type="ECO:0008006" key="4">
    <source>
        <dbReference type="Google" id="ProtNLM"/>
    </source>
</evidence>
<organism evidence="2 3">
    <name type="scientific">Conyzicola nivalis</name>
    <dbReference type="NCBI Taxonomy" id="1477021"/>
    <lineage>
        <taxon>Bacteria</taxon>
        <taxon>Bacillati</taxon>
        <taxon>Actinomycetota</taxon>
        <taxon>Actinomycetes</taxon>
        <taxon>Micrococcales</taxon>
        <taxon>Microbacteriaceae</taxon>
        <taxon>Conyzicola</taxon>
    </lineage>
</organism>